<dbReference type="AlphaFoldDB" id="A0A0K8QSA9"/>
<gene>
    <name evidence="3" type="ORF">MBSD_0842</name>
    <name evidence="4" type="ORF">MBSD_n2858</name>
</gene>
<dbReference type="HOGENOM" id="CLU_1832883_0_0_6"/>
<proteinExistence type="predicted"/>
<dbReference type="Pfam" id="PF13649">
    <property type="entry name" value="Methyltransf_25"/>
    <property type="match status" value="1"/>
</dbReference>
<organism evidence="4">
    <name type="scientific">Mizugakiibacter sediminis</name>
    <dbReference type="NCBI Taxonomy" id="1475481"/>
    <lineage>
        <taxon>Bacteria</taxon>
        <taxon>Pseudomonadati</taxon>
        <taxon>Pseudomonadota</taxon>
        <taxon>Gammaproteobacteria</taxon>
        <taxon>Lysobacterales</taxon>
        <taxon>Rhodanobacteraceae</taxon>
        <taxon>Mizugakiibacter</taxon>
    </lineage>
</organism>
<dbReference type="CDD" id="cd02440">
    <property type="entry name" value="AdoMet_MTases"/>
    <property type="match status" value="1"/>
</dbReference>
<evidence type="ECO:0000313" key="5">
    <source>
        <dbReference type="Proteomes" id="UP000253740"/>
    </source>
</evidence>
<sequence length="140" mass="14962">MLDVGCGTGSLALEARRRVGIGGSVHGIDASPEMIECATQKARDAGLAAEFRQAAAQTLPFADACFDRAPSTLMLHHLPRAEREQCAREIRRVPNRAVACRSSISMRPRPHPEARCSTSTRTATSRPTTSSRSSAMPACG</sequence>
<evidence type="ECO:0000256" key="1">
    <source>
        <dbReference type="SAM" id="MobiDB-lite"/>
    </source>
</evidence>
<feature type="region of interest" description="Disordered" evidence="1">
    <location>
        <begin position="101"/>
        <end position="140"/>
    </location>
</feature>
<accession>A0A0K8QSA9</accession>
<reference evidence="3" key="1">
    <citation type="submission" date="2015-03" db="EMBL/GenBank/DDBJ databases">
        <title>Draft genome sequence of Mizugakiibacter sediminis skMP5.</title>
        <authorList>
            <person name="Watanabe T."/>
            <person name="Kojima H."/>
            <person name="Fukui M."/>
        </authorList>
    </citation>
    <scope>NUCLEOTIDE SEQUENCE</scope>
    <source>
        <strain evidence="3">SkMP5</strain>
    </source>
</reference>
<dbReference type="PANTHER" id="PTHR43464">
    <property type="entry name" value="METHYLTRANSFERASE"/>
    <property type="match status" value="1"/>
</dbReference>
<dbReference type="GO" id="GO:0008168">
    <property type="term" value="F:methyltransferase activity"/>
    <property type="evidence" value="ECO:0007669"/>
    <property type="project" value="TreeGrafter"/>
</dbReference>
<reference evidence="4" key="2">
    <citation type="submission" date="2015-08" db="EMBL/GenBank/DDBJ databases">
        <title>Complete DNA Sequence of Pseudomonas syringae pv. actinidiae, the Causal Agent of Kiwifruit Canker Disease.</title>
        <authorList>
            <person name="Rikkerink E.H.A."/>
            <person name="Fineran P.C."/>
        </authorList>
    </citation>
    <scope>NUCLEOTIDE SEQUENCE</scope>
    <source>
        <strain evidence="4">SkMP5</strain>
    </source>
</reference>
<dbReference type="InterPro" id="IPR029063">
    <property type="entry name" value="SAM-dependent_MTases_sf"/>
</dbReference>
<evidence type="ECO:0000313" key="3">
    <source>
        <dbReference type="EMBL" id="GAN44318.1"/>
    </source>
</evidence>
<dbReference type="Proteomes" id="UP000253740">
    <property type="component" value="Unassembled WGS sequence"/>
</dbReference>
<evidence type="ECO:0000259" key="2">
    <source>
        <dbReference type="Pfam" id="PF13649"/>
    </source>
</evidence>
<dbReference type="InterPro" id="IPR041698">
    <property type="entry name" value="Methyltransf_25"/>
</dbReference>
<evidence type="ECO:0000313" key="4">
    <source>
        <dbReference type="EMBL" id="GAP67531.1"/>
    </source>
</evidence>
<name>A0A0K8QSA9_9GAMM</name>
<feature type="compositionally biased region" description="Low complexity" evidence="1">
    <location>
        <begin position="115"/>
        <end position="140"/>
    </location>
</feature>
<dbReference type="EMBL" id="DF952378">
    <property type="protein sequence ID" value="GAN44318.1"/>
    <property type="molecule type" value="Genomic_DNA"/>
</dbReference>
<keyword evidence="4" id="KW-0830">Ubiquinone</keyword>
<protein>
    <submittedName>
        <fullName evidence="4">Ubiquinone biosynthesis protein UbiE</fullName>
    </submittedName>
</protein>
<dbReference type="EMBL" id="DF970277">
    <property type="protein sequence ID" value="GAP67531.1"/>
    <property type="molecule type" value="Genomic_DNA"/>
</dbReference>
<feature type="domain" description="Methyltransferase" evidence="2">
    <location>
        <begin position="2"/>
        <end position="93"/>
    </location>
</feature>
<dbReference type="SUPFAM" id="SSF53335">
    <property type="entry name" value="S-adenosyl-L-methionine-dependent methyltransferases"/>
    <property type="match status" value="1"/>
</dbReference>
<dbReference type="Gene3D" id="3.40.50.150">
    <property type="entry name" value="Vaccinia Virus protein VP39"/>
    <property type="match status" value="1"/>
</dbReference>
<keyword evidence="5" id="KW-1185">Reference proteome</keyword>